<keyword evidence="4 7" id="KW-1133">Transmembrane helix</keyword>
<evidence type="ECO:0000256" key="1">
    <source>
        <dbReference type="ARBA" id="ARBA00004141"/>
    </source>
</evidence>
<evidence type="ECO:0000256" key="7">
    <source>
        <dbReference type="SAM" id="Phobius"/>
    </source>
</evidence>
<dbReference type="InterPro" id="IPR009311">
    <property type="entry name" value="IFI6/IFI27-like"/>
</dbReference>
<dbReference type="HOGENOM" id="CLU_756529_0_0_1"/>
<dbReference type="PANTHER" id="PTHR16932:SF18">
    <property type="entry name" value="INTERFERON, ALPHA-INDUCIBLE PROTEIN 27-LIKE 2"/>
    <property type="match status" value="1"/>
</dbReference>
<organism evidence="9">
    <name type="scientific">Laccaria bicolor (strain S238N-H82 / ATCC MYA-4686)</name>
    <name type="common">Bicoloured deceiver</name>
    <name type="synonym">Laccaria laccata var. bicolor</name>
    <dbReference type="NCBI Taxonomy" id="486041"/>
    <lineage>
        <taxon>Eukaryota</taxon>
        <taxon>Fungi</taxon>
        <taxon>Dikarya</taxon>
        <taxon>Basidiomycota</taxon>
        <taxon>Agaricomycotina</taxon>
        <taxon>Agaricomycetes</taxon>
        <taxon>Agaricomycetidae</taxon>
        <taxon>Agaricales</taxon>
        <taxon>Agaricineae</taxon>
        <taxon>Hydnangiaceae</taxon>
        <taxon>Laccaria</taxon>
    </lineage>
</organism>
<sequence length="391" mass="42360">MAPAGNPSILSPQELESRLAECQAGTTQSYPFLLNQSDSESAISTKKLEAWFSGIEAFGAACNISPVQWADVAIFFLAPEGEDWELKAVMSERKASHLKEMKRLFWDWDDFKDSLTIYIASPFMVYSPRNLKRRLDDWAGKTHSYPFLLNQSDSESAISANKLEAWFSGTIEACGGDCDILPLQWADVAIFFLAPEGEAQELKAVMSERKTRYLEETKRSFWDWDDFKEDFRLVNRQATEISKAAKGKENKDQLSEFYKNHPFIAASASAGLIIGGSVVLLPALGVMALNAIGFTAGGVLAGSLAATIQSILYGGLTGGLFSIFQSIGATAVLPGVTAVAGASTALGAGVSSLINLKMQRGMGEDGQDDREDGEDDPIATRPPSPVLSETL</sequence>
<evidence type="ECO:0000313" key="8">
    <source>
        <dbReference type="EMBL" id="EDR04685.1"/>
    </source>
</evidence>
<protein>
    <submittedName>
        <fullName evidence="8">Predicted protein</fullName>
    </submittedName>
</protein>
<dbReference type="Pfam" id="PF06140">
    <property type="entry name" value="Ifi-6-16"/>
    <property type="match status" value="1"/>
</dbReference>
<name>B0DKQ2_LACBS</name>
<dbReference type="PANTHER" id="PTHR16932">
    <property type="entry name" value="INTERFERON ALPHA-INDUCIBLE PROTEIN 27"/>
    <property type="match status" value="1"/>
</dbReference>
<dbReference type="RefSeq" id="XP_001884509.1">
    <property type="nucleotide sequence ID" value="XM_001884474.1"/>
</dbReference>
<dbReference type="OrthoDB" id="3068660at2759"/>
<evidence type="ECO:0000256" key="3">
    <source>
        <dbReference type="ARBA" id="ARBA00022692"/>
    </source>
</evidence>
<gene>
    <name evidence="8" type="ORF">LACBIDRAFT_303989</name>
</gene>
<keyword evidence="5 7" id="KW-0472">Membrane</keyword>
<evidence type="ECO:0000256" key="6">
    <source>
        <dbReference type="SAM" id="MobiDB-lite"/>
    </source>
</evidence>
<comment type="subcellular location">
    <subcellularLocation>
        <location evidence="1">Membrane</location>
        <topology evidence="1">Multi-pass membrane protein</topology>
    </subcellularLocation>
</comment>
<feature type="transmembrane region" description="Helical" evidence="7">
    <location>
        <begin position="332"/>
        <end position="354"/>
    </location>
</feature>
<dbReference type="EMBL" id="DS547116">
    <property type="protein sequence ID" value="EDR04685.1"/>
    <property type="molecule type" value="Genomic_DNA"/>
</dbReference>
<dbReference type="Gene3D" id="6.10.110.10">
    <property type="match status" value="1"/>
</dbReference>
<dbReference type="Proteomes" id="UP000001194">
    <property type="component" value="Unassembled WGS sequence"/>
</dbReference>
<comment type="similarity">
    <text evidence="2">Belongs to the IFI6/IFI27 family.</text>
</comment>
<dbReference type="AlphaFoldDB" id="B0DKQ2"/>
<evidence type="ECO:0000256" key="2">
    <source>
        <dbReference type="ARBA" id="ARBA00007262"/>
    </source>
</evidence>
<dbReference type="GO" id="GO:0016020">
    <property type="term" value="C:membrane"/>
    <property type="evidence" value="ECO:0007669"/>
    <property type="project" value="UniProtKB-SubCell"/>
</dbReference>
<keyword evidence="3 7" id="KW-0812">Transmembrane</keyword>
<evidence type="ECO:0000256" key="5">
    <source>
        <dbReference type="ARBA" id="ARBA00023136"/>
    </source>
</evidence>
<proteinExistence type="inferred from homology"/>
<feature type="compositionally biased region" description="Acidic residues" evidence="6">
    <location>
        <begin position="365"/>
        <end position="377"/>
    </location>
</feature>
<dbReference type="GeneID" id="6080201"/>
<feature type="transmembrane region" description="Helical" evidence="7">
    <location>
        <begin position="263"/>
        <end position="284"/>
    </location>
</feature>
<keyword evidence="9" id="KW-1185">Reference proteome</keyword>
<evidence type="ECO:0000313" key="9">
    <source>
        <dbReference type="Proteomes" id="UP000001194"/>
    </source>
</evidence>
<dbReference type="KEGG" id="lbc:LACBIDRAFT_303989"/>
<reference evidence="8 9" key="1">
    <citation type="journal article" date="2008" name="Nature">
        <title>The genome of Laccaria bicolor provides insights into mycorrhizal symbiosis.</title>
        <authorList>
            <person name="Martin F."/>
            <person name="Aerts A."/>
            <person name="Ahren D."/>
            <person name="Brun A."/>
            <person name="Danchin E.G.J."/>
            <person name="Duchaussoy F."/>
            <person name="Gibon J."/>
            <person name="Kohler A."/>
            <person name="Lindquist E."/>
            <person name="Pereda V."/>
            <person name="Salamov A."/>
            <person name="Shapiro H.J."/>
            <person name="Wuyts J."/>
            <person name="Blaudez D."/>
            <person name="Buee M."/>
            <person name="Brokstein P."/>
            <person name="Canbaeck B."/>
            <person name="Cohen D."/>
            <person name="Courty P.E."/>
            <person name="Coutinho P.M."/>
            <person name="Delaruelle C."/>
            <person name="Detter J.C."/>
            <person name="Deveau A."/>
            <person name="DiFazio S."/>
            <person name="Duplessis S."/>
            <person name="Fraissinet-Tachet L."/>
            <person name="Lucic E."/>
            <person name="Frey-Klett P."/>
            <person name="Fourrey C."/>
            <person name="Feussner I."/>
            <person name="Gay G."/>
            <person name="Grimwood J."/>
            <person name="Hoegger P.J."/>
            <person name="Jain P."/>
            <person name="Kilaru S."/>
            <person name="Labbe J."/>
            <person name="Lin Y.C."/>
            <person name="Legue V."/>
            <person name="Le Tacon F."/>
            <person name="Marmeisse R."/>
            <person name="Melayah D."/>
            <person name="Montanini B."/>
            <person name="Muratet M."/>
            <person name="Nehls U."/>
            <person name="Niculita-Hirzel H."/>
            <person name="Oudot-Le Secq M.P."/>
            <person name="Peter M."/>
            <person name="Quesneville H."/>
            <person name="Rajashekar B."/>
            <person name="Reich M."/>
            <person name="Rouhier N."/>
            <person name="Schmutz J."/>
            <person name="Yin T."/>
            <person name="Chalot M."/>
            <person name="Henrissat B."/>
            <person name="Kuees U."/>
            <person name="Lucas S."/>
            <person name="Van de Peer Y."/>
            <person name="Podila G.K."/>
            <person name="Polle A."/>
            <person name="Pukkila P.J."/>
            <person name="Richardson P.M."/>
            <person name="Rouze P."/>
            <person name="Sanders I.R."/>
            <person name="Stajich J.E."/>
            <person name="Tunlid A."/>
            <person name="Tuskan G."/>
            <person name="Grigoriev I.V."/>
        </authorList>
    </citation>
    <scope>NUCLEOTIDE SEQUENCE [LARGE SCALE GENOMIC DNA]</scope>
    <source>
        <strain evidence="9">S238N-H82 / ATCC MYA-4686</strain>
    </source>
</reference>
<evidence type="ECO:0000256" key="4">
    <source>
        <dbReference type="ARBA" id="ARBA00022989"/>
    </source>
</evidence>
<feature type="transmembrane region" description="Helical" evidence="7">
    <location>
        <begin position="291"/>
        <end position="312"/>
    </location>
</feature>
<dbReference type="InParanoid" id="B0DKQ2"/>
<feature type="region of interest" description="Disordered" evidence="6">
    <location>
        <begin position="361"/>
        <end position="391"/>
    </location>
</feature>
<dbReference type="InterPro" id="IPR038213">
    <property type="entry name" value="IFI6/IFI27-like_sf"/>
</dbReference>
<accession>B0DKQ2</accession>